<name>A0ACB9MV75_BAUVA</name>
<reference evidence="1 2" key="1">
    <citation type="journal article" date="2022" name="DNA Res.">
        <title>Chromosomal-level genome assembly of the orchid tree Bauhinia variegata (Leguminosae; Cercidoideae) supports the allotetraploid origin hypothesis of Bauhinia.</title>
        <authorList>
            <person name="Zhong Y."/>
            <person name="Chen Y."/>
            <person name="Zheng D."/>
            <person name="Pang J."/>
            <person name="Liu Y."/>
            <person name="Luo S."/>
            <person name="Meng S."/>
            <person name="Qian L."/>
            <person name="Wei D."/>
            <person name="Dai S."/>
            <person name="Zhou R."/>
        </authorList>
    </citation>
    <scope>NUCLEOTIDE SEQUENCE [LARGE SCALE GENOMIC DNA]</scope>
    <source>
        <strain evidence="1">BV-YZ2020</strain>
    </source>
</reference>
<dbReference type="EMBL" id="CM039433">
    <property type="protein sequence ID" value="KAI4328060.1"/>
    <property type="molecule type" value="Genomic_DNA"/>
</dbReference>
<evidence type="ECO:0000313" key="1">
    <source>
        <dbReference type="EMBL" id="KAI4328060.1"/>
    </source>
</evidence>
<keyword evidence="2" id="KW-1185">Reference proteome</keyword>
<dbReference type="Proteomes" id="UP000828941">
    <property type="component" value="Chromosome 8"/>
</dbReference>
<gene>
    <name evidence="1" type="ORF">L6164_020452</name>
</gene>
<accession>A0ACB9MV75</accession>
<organism evidence="1 2">
    <name type="scientific">Bauhinia variegata</name>
    <name type="common">Purple orchid tree</name>
    <name type="synonym">Phanera variegata</name>
    <dbReference type="NCBI Taxonomy" id="167791"/>
    <lineage>
        <taxon>Eukaryota</taxon>
        <taxon>Viridiplantae</taxon>
        <taxon>Streptophyta</taxon>
        <taxon>Embryophyta</taxon>
        <taxon>Tracheophyta</taxon>
        <taxon>Spermatophyta</taxon>
        <taxon>Magnoliopsida</taxon>
        <taxon>eudicotyledons</taxon>
        <taxon>Gunneridae</taxon>
        <taxon>Pentapetalae</taxon>
        <taxon>rosids</taxon>
        <taxon>fabids</taxon>
        <taxon>Fabales</taxon>
        <taxon>Fabaceae</taxon>
        <taxon>Cercidoideae</taxon>
        <taxon>Cercideae</taxon>
        <taxon>Bauhiniinae</taxon>
        <taxon>Bauhinia</taxon>
    </lineage>
</organism>
<protein>
    <submittedName>
        <fullName evidence="1">Uncharacterized protein</fullName>
    </submittedName>
</protein>
<evidence type="ECO:0000313" key="2">
    <source>
        <dbReference type="Proteomes" id="UP000828941"/>
    </source>
</evidence>
<sequence>MRCCILNILHNWNFHGGASGGLAGRSDEDSSNNGLDQLVLQHFPTFIYSSVKEYRKHKYGLECAICLVEFEEESWLRLITICHHVFHQECIDLWLLSHKTCPVCRRDLDLLPLKSPDNARTSNNESFTEEDVRIDIKEGEGTNEGDNRGVERHKQVSLLRQGGDLDKHSRAHSTGHSVVLIRENEEERQEEEEEAEDKYTLRLPDHVRIKLIRGHQYAKSCITYGEMTKREACSNCGFVQEPSASGSHVKPT</sequence>
<proteinExistence type="predicted"/>
<comment type="caution">
    <text evidence="1">The sequence shown here is derived from an EMBL/GenBank/DDBJ whole genome shotgun (WGS) entry which is preliminary data.</text>
</comment>